<reference evidence="2" key="1">
    <citation type="journal article" date="2014" name="Stand. Genomic Sci.">
        <title>Complete genome sequence of Burkholderia phymatum STM815(T), a broad host range and efficient nitrogen-fixing symbiont of Mimosa species.</title>
        <authorList>
            <person name="Moulin L."/>
            <person name="Klonowska A."/>
            <person name="Caroline B."/>
            <person name="Booth K."/>
            <person name="Vriezen J.A."/>
            <person name="Melkonian R."/>
            <person name="James E.K."/>
            <person name="Young J.P."/>
            <person name="Bena G."/>
            <person name="Hauser L."/>
            <person name="Land M."/>
            <person name="Kyrpides N."/>
            <person name="Bruce D."/>
            <person name="Chain P."/>
            <person name="Copeland A."/>
            <person name="Pitluck S."/>
            <person name="Woyke T."/>
            <person name="Lizotte-Waniewski M."/>
            <person name="Bristow J."/>
            <person name="Riley M."/>
        </authorList>
    </citation>
    <scope>NUCLEOTIDE SEQUENCE [LARGE SCALE GENOMIC DNA]</scope>
    <source>
        <strain evidence="2">DSM 17167 / CIP 108236 / LMG 21445 / STM815</strain>
    </source>
</reference>
<dbReference type="HOGENOM" id="CLU_2244886_0_0_4"/>
<evidence type="ECO:0000313" key="1">
    <source>
        <dbReference type="EMBL" id="ACC73723.1"/>
    </source>
</evidence>
<keyword evidence="2" id="KW-1185">Reference proteome</keyword>
<accession>B2JR32</accession>
<dbReference type="Proteomes" id="UP000001192">
    <property type="component" value="Chromosome 2"/>
</dbReference>
<dbReference type="EMBL" id="CP001044">
    <property type="protein sequence ID" value="ACC73723.1"/>
    <property type="molecule type" value="Genomic_DNA"/>
</dbReference>
<dbReference type="eggNOG" id="ENOG5030XD2">
    <property type="taxonomic scope" value="Bacteria"/>
</dbReference>
<dbReference type="AlphaFoldDB" id="B2JR32"/>
<dbReference type="KEGG" id="bph:Bphy_4613"/>
<dbReference type="RefSeq" id="WP_012403895.1">
    <property type="nucleotide sequence ID" value="NC_010623.1"/>
</dbReference>
<protein>
    <submittedName>
        <fullName evidence="1">Uncharacterized protein</fullName>
    </submittedName>
</protein>
<gene>
    <name evidence="1" type="ordered locus">Bphy_4613</name>
</gene>
<name>B2JR32_PARP8</name>
<evidence type="ECO:0000313" key="2">
    <source>
        <dbReference type="Proteomes" id="UP000001192"/>
    </source>
</evidence>
<organism evidence="1 2">
    <name type="scientific">Paraburkholderia phymatum (strain DSM 17167 / CIP 108236 / LMG 21445 / STM815)</name>
    <name type="common">Burkholderia phymatum</name>
    <dbReference type="NCBI Taxonomy" id="391038"/>
    <lineage>
        <taxon>Bacteria</taxon>
        <taxon>Pseudomonadati</taxon>
        <taxon>Pseudomonadota</taxon>
        <taxon>Betaproteobacteria</taxon>
        <taxon>Burkholderiales</taxon>
        <taxon>Burkholderiaceae</taxon>
        <taxon>Paraburkholderia</taxon>
    </lineage>
</organism>
<dbReference type="STRING" id="391038.Bphy_4613"/>
<proteinExistence type="predicted"/>
<sequence length="104" mass="11182">MNTRETERPSPLAAEREALLRSRLAASRAELLAKSVALKVENAQRAPSWPVRGLELVKTAPNVTLLAAVLVGTLVVGPRKIALVVVRNGLAGWVGKNVRRRAGQ</sequence>